<keyword evidence="1" id="KW-0732">Signal</keyword>
<feature type="signal peptide" evidence="1">
    <location>
        <begin position="1"/>
        <end position="25"/>
    </location>
</feature>
<keyword evidence="3" id="KW-1185">Reference proteome</keyword>
<evidence type="ECO:0008006" key="4">
    <source>
        <dbReference type="Google" id="ProtNLM"/>
    </source>
</evidence>
<feature type="chain" id="PRO_5047413624" description="PEP-CTERM protein-sorting domain-containing protein" evidence="1">
    <location>
        <begin position="26"/>
        <end position="457"/>
    </location>
</feature>
<reference evidence="2 3" key="1">
    <citation type="submission" date="2023-06" db="EMBL/GenBank/DDBJ databases">
        <title>Pelomonas sp. PFR6 16S ribosomal RNA gene Genome sequencing and assembly.</title>
        <authorList>
            <person name="Woo H."/>
        </authorList>
    </citation>
    <scope>NUCLEOTIDE SEQUENCE [LARGE SCALE GENOMIC DNA]</scope>
    <source>
        <strain evidence="2 3">PFR6</strain>
    </source>
</reference>
<organism evidence="2 3">
    <name type="scientific">Roseateles violae</name>
    <dbReference type="NCBI Taxonomy" id="3058042"/>
    <lineage>
        <taxon>Bacteria</taxon>
        <taxon>Pseudomonadati</taxon>
        <taxon>Pseudomonadota</taxon>
        <taxon>Betaproteobacteria</taxon>
        <taxon>Burkholderiales</taxon>
        <taxon>Sphaerotilaceae</taxon>
        <taxon>Roseateles</taxon>
    </lineage>
</organism>
<name>A0ABT8DUS9_9BURK</name>
<comment type="caution">
    <text evidence="2">The sequence shown here is derived from an EMBL/GenBank/DDBJ whole genome shotgun (WGS) entry which is preliminary data.</text>
</comment>
<evidence type="ECO:0000313" key="2">
    <source>
        <dbReference type="EMBL" id="MDN3922076.1"/>
    </source>
</evidence>
<dbReference type="Proteomes" id="UP001228044">
    <property type="component" value="Unassembled WGS sequence"/>
</dbReference>
<gene>
    <name evidence="2" type="ORF">QWJ38_17435</name>
</gene>
<accession>A0ABT8DUS9</accession>
<evidence type="ECO:0000256" key="1">
    <source>
        <dbReference type="SAM" id="SignalP"/>
    </source>
</evidence>
<proteinExistence type="predicted"/>
<dbReference type="EMBL" id="JAUHHC010000004">
    <property type="protein sequence ID" value="MDN3922076.1"/>
    <property type="molecule type" value="Genomic_DNA"/>
</dbReference>
<evidence type="ECO:0000313" key="3">
    <source>
        <dbReference type="Proteomes" id="UP001228044"/>
    </source>
</evidence>
<protein>
    <recommendedName>
        <fullName evidence="4">PEP-CTERM protein-sorting domain-containing protein</fullName>
    </recommendedName>
</protein>
<dbReference type="RefSeq" id="WP_290360372.1">
    <property type="nucleotide sequence ID" value="NZ_JAUHHC010000004.1"/>
</dbReference>
<sequence length="457" mass="48379">MRKIMLLRAGLLAASLLTVGAPSSASSRNNGANGYADQSLIVAPVGVPSGAVLVPFAGQYHSALVTRSGRIWDVDLANLINESWLLPLDTGYAQLNIHMAQCFGGGFIDELDHGTTLFPGAIPRLSINTAARWDKKSIGVEGADPRNRYSFAWWFEQDAGIANKAMLNAYTTALSNQTYPAAVRAAELPQYFSAPDAQDASLLGSGPDKKVALLFVGDDRDRTAAGIVRNQRHYRDALRMYGTLRNNFGFAAADIRVYYHDGTAPAGAPAGLPIDGAATEANFNAFFAAPPQPIAGGNDEIFIWTSDHGALRFALAGQVQLLPDAGVQLARLDFQLTPEYLTALNTTDFDPQLFGLPRLDIATLNNPGNAPVSVLLNGHALGVARLAGDGFDLDPAWLSSSNTLSFQTSGGGSVVVGDLSLSFVAPNEIGPVPEPASAWLLGPGLLLVFSFAGRRGR</sequence>